<dbReference type="SUPFAM" id="SSF53335">
    <property type="entry name" value="S-adenosyl-L-methionine-dependent methyltransferases"/>
    <property type="match status" value="1"/>
</dbReference>
<dbReference type="PROSITE" id="PS51683">
    <property type="entry name" value="SAM_OMT_II"/>
    <property type="match status" value="1"/>
</dbReference>
<dbReference type="Pfam" id="PF00891">
    <property type="entry name" value="Methyltransf_2"/>
    <property type="match status" value="1"/>
</dbReference>
<evidence type="ECO:0000313" key="5">
    <source>
        <dbReference type="EMBL" id="KAL2036961.1"/>
    </source>
</evidence>
<keyword evidence="3" id="KW-0949">S-adenosyl-L-methionine</keyword>
<dbReference type="PANTHER" id="PTHR43712:SF5">
    <property type="entry name" value="O-METHYLTRANSFERASE ASQN-RELATED"/>
    <property type="match status" value="1"/>
</dbReference>
<organism evidence="5 6">
    <name type="scientific">Stereocaulon virgatum</name>
    <dbReference type="NCBI Taxonomy" id="373712"/>
    <lineage>
        <taxon>Eukaryota</taxon>
        <taxon>Fungi</taxon>
        <taxon>Dikarya</taxon>
        <taxon>Ascomycota</taxon>
        <taxon>Pezizomycotina</taxon>
        <taxon>Lecanoromycetes</taxon>
        <taxon>OSLEUM clade</taxon>
        <taxon>Lecanoromycetidae</taxon>
        <taxon>Lecanorales</taxon>
        <taxon>Lecanorineae</taxon>
        <taxon>Stereocaulaceae</taxon>
        <taxon>Stereocaulon</taxon>
    </lineage>
</organism>
<comment type="caution">
    <text evidence="5">The sequence shown here is derived from an EMBL/GenBank/DDBJ whole genome shotgun (WGS) entry which is preliminary data.</text>
</comment>
<feature type="domain" description="O-methyltransferase C-terminal" evidence="4">
    <location>
        <begin position="4"/>
        <end position="110"/>
    </location>
</feature>
<protein>
    <recommendedName>
        <fullName evidence="4">O-methyltransferase C-terminal domain-containing protein</fullName>
    </recommendedName>
</protein>
<dbReference type="Proteomes" id="UP001590950">
    <property type="component" value="Unassembled WGS sequence"/>
</dbReference>
<evidence type="ECO:0000256" key="3">
    <source>
        <dbReference type="ARBA" id="ARBA00022691"/>
    </source>
</evidence>
<dbReference type="PANTHER" id="PTHR43712">
    <property type="entry name" value="PUTATIVE (AFU_ORTHOLOGUE AFUA_4G14580)-RELATED"/>
    <property type="match status" value="1"/>
</dbReference>
<keyword evidence="2" id="KW-0808">Transferase</keyword>
<evidence type="ECO:0000256" key="1">
    <source>
        <dbReference type="ARBA" id="ARBA00022603"/>
    </source>
</evidence>
<evidence type="ECO:0000256" key="2">
    <source>
        <dbReference type="ARBA" id="ARBA00022679"/>
    </source>
</evidence>
<dbReference type="InterPro" id="IPR016461">
    <property type="entry name" value="COMT-like"/>
</dbReference>
<accession>A0ABR3ZW54</accession>
<evidence type="ECO:0000313" key="6">
    <source>
        <dbReference type="Proteomes" id="UP001590950"/>
    </source>
</evidence>
<keyword evidence="1" id="KW-0489">Methyltransferase</keyword>
<gene>
    <name evidence="5" type="ORF">N7G274_010246</name>
</gene>
<dbReference type="InterPro" id="IPR001077">
    <property type="entry name" value="COMT_C"/>
</dbReference>
<reference evidence="5 6" key="1">
    <citation type="submission" date="2024-09" db="EMBL/GenBank/DDBJ databases">
        <title>Rethinking Asexuality: The Enigmatic Case of Functional Sexual Genes in Lepraria (Stereocaulaceae).</title>
        <authorList>
            <person name="Doellman M."/>
            <person name="Sun Y."/>
            <person name="Barcenas-Pena A."/>
            <person name="Lumbsch H.T."/>
            <person name="Grewe F."/>
        </authorList>
    </citation>
    <scope>NUCLEOTIDE SEQUENCE [LARGE SCALE GENOMIC DNA]</scope>
    <source>
        <strain evidence="5 6">Mercado 3170</strain>
    </source>
</reference>
<proteinExistence type="predicted"/>
<sequence length="123" mass="13564">MREAVVDLGGSNGAVALEIVKTFPSIRAIVQNLLEIINGAHITGRTTISDHIAFQAQDFFSEQMLKGADVHLFRIVFRGWSDKHCVSILKKLNPALGQGTRILINNFLLPDFGTISQYQGRNA</sequence>
<keyword evidence="6" id="KW-1185">Reference proteome</keyword>
<evidence type="ECO:0000259" key="4">
    <source>
        <dbReference type="Pfam" id="PF00891"/>
    </source>
</evidence>
<name>A0ABR3ZW54_9LECA</name>
<feature type="non-terminal residue" evidence="5">
    <location>
        <position position="123"/>
    </location>
</feature>
<dbReference type="InterPro" id="IPR029063">
    <property type="entry name" value="SAM-dependent_MTases_sf"/>
</dbReference>
<dbReference type="Gene3D" id="3.40.50.150">
    <property type="entry name" value="Vaccinia Virus protein VP39"/>
    <property type="match status" value="1"/>
</dbReference>
<dbReference type="EMBL" id="JBEFKJ010000046">
    <property type="protein sequence ID" value="KAL2036961.1"/>
    <property type="molecule type" value="Genomic_DNA"/>
</dbReference>